<dbReference type="GO" id="GO:0015344">
    <property type="term" value="F:siderophore uptake transmembrane transporter activity"/>
    <property type="evidence" value="ECO:0007669"/>
    <property type="project" value="TreeGrafter"/>
</dbReference>
<keyword evidence="6 15" id="KW-0732">Signal</keyword>
<evidence type="ECO:0000256" key="8">
    <source>
        <dbReference type="ARBA" id="ARBA00023065"/>
    </source>
</evidence>
<dbReference type="InterPro" id="IPR000531">
    <property type="entry name" value="Beta-barrel_TonB"/>
</dbReference>
<evidence type="ECO:0000256" key="2">
    <source>
        <dbReference type="ARBA" id="ARBA00022448"/>
    </source>
</evidence>
<evidence type="ECO:0000256" key="14">
    <source>
        <dbReference type="RuleBase" id="RU003357"/>
    </source>
</evidence>
<dbReference type="InterPro" id="IPR012910">
    <property type="entry name" value="Plug_dom"/>
</dbReference>
<dbReference type="InterPro" id="IPR010917">
    <property type="entry name" value="TonB_rcpt_CS"/>
</dbReference>
<dbReference type="CDD" id="cd01347">
    <property type="entry name" value="ligand_gated_channel"/>
    <property type="match status" value="1"/>
</dbReference>
<keyword evidence="11 12" id="KW-0998">Cell outer membrane</keyword>
<dbReference type="PROSITE" id="PS01156">
    <property type="entry name" value="TONB_DEPENDENT_REC_2"/>
    <property type="match status" value="1"/>
</dbReference>
<comment type="similarity">
    <text evidence="12 14">Belongs to the TonB-dependent receptor family.</text>
</comment>
<dbReference type="SUPFAM" id="SSF56935">
    <property type="entry name" value="Porins"/>
    <property type="match status" value="1"/>
</dbReference>
<comment type="subcellular location">
    <subcellularLocation>
        <location evidence="1 12">Cell outer membrane</location>
        <topology evidence="1 12">Multi-pass membrane protein</topology>
    </subcellularLocation>
</comment>
<dbReference type="GO" id="GO:0009279">
    <property type="term" value="C:cell outer membrane"/>
    <property type="evidence" value="ECO:0007669"/>
    <property type="project" value="UniProtKB-SubCell"/>
</dbReference>
<dbReference type="AlphaFoldDB" id="A0A3D9XVH6"/>
<dbReference type="Proteomes" id="UP000256941">
    <property type="component" value="Unassembled WGS sequence"/>
</dbReference>
<dbReference type="Gene3D" id="2.170.130.10">
    <property type="entry name" value="TonB-dependent receptor, plug domain"/>
    <property type="match status" value="1"/>
</dbReference>
<keyword evidence="18" id="KW-0675">Receptor</keyword>
<evidence type="ECO:0000256" key="3">
    <source>
        <dbReference type="ARBA" id="ARBA00022452"/>
    </source>
</evidence>
<sequence length="740" mass="78714">MDADDKTKRFARMIPALTGLAAAGLSLQAGAALAQSAAPGAVIVLDEIEIRADTTARRFEATPGAVTLIDRSEAMGEAAPTLADSLSEVPGVVVQEFFGGNDQPRIQIRGSGLQQNPAERGLLILQDGMPVNRADGSYVVGLAAPGQAESIEVFRGAAANRIGANVLGGAINFASPSGATAPGVRLSFGGGSFGRGEVAGSYGIDGERADVLLRFEHAQKDGYRDYNGSRRSAIGGNVTLQTGEAVTRLFFSHTDLEFDVAGPLTWDAIQNDPESNHAGPVIVGGNAVGPGPNVLRDQPRRDTRQTLAGARTTLERGENIYDFGLSLSRTDDSFAFPISAGFRDTEGSDATLTARYSRLGEGELPLFETGLTWSFGKADRDYDHNLGGARGPAFGRNRLTADTLSIFAGANLPWGGFTLSPSIAFNHASRESEDRWTAATRPTVAYSPMNPGMRLPDGAVPATSTSYDRSYSGFTPALALSWAPAEGQFAWISLARGFEPPTHDDLLGTVGGTPNSGPGRPNPADPAAPAAMFATPDLEAQTSTTLELGWRGTWQRLSWDATVYHARLKNELLSLRDVTGATLASVNAGRTRHSGIELGLSGELTETLSGRLAWTWQDFRFDDDPLRGDNRIAGAPRNVVTLALDWRPVERLTLHGKLHWVPGRTPVDNMNTVFNDSYALVDLGAEYALTENAAVHVEVTNLTDERYAASTLVLDQAVAGQAAFIPGEGRAFYLGTRLRF</sequence>
<dbReference type="RefSeq" id="WP_116220758.1">
    <property type="nucleotide sequence ID" value="NZ_CP038196.1"/>
</dbReference>
<dbReference type="InterPro" id="IPR039426">
    <property type="entry name" value="TonB-dep_rcpt-like"/>
</dbReference>
<proteinExistence type="inferred from homology"/>
<accession>A0A3D9XVH6</accession>
<evidence type="ECO:0000256" key="7">
    <source>
        <dbReference type="ARBA" id="ARBA00023004"/>
    </source>
</evidence>
<dbReference type="PROSITE" id="PS52016">
    <property type="entry name" value="TONB_DEPENDENT_REC_3"/>
    <property type="match status" value="1"/>
</dbReference>
<keyword evidence="8" id="KW-0406">Ion transport</keyword>
<evidence type="ECO:0000313" key="19">
    <source>
        <dbReference type="Proteomes" id="UP000256941"/>
    </source>
</evidence>
<evidence type="ECO:0000256" key="5">
    <source>
        <dbReference type="ARBA" id="ARBA00022692"/>
    </source>
</evidence>
<evidence type="ECO:0000256" key="6">
    <source>
        <dbReference type="ARBA" id="ARBA00022729"/>
    </source>
</evidence>
<evidence type="ECO:0000256" key="10">
    <source>
        <dbReference type="ARBA" id="ARBA00023136"/>
    </source>
</evidence>
<feature type="chain" id="PRO_5017563382" evidence="15">
    <location>
        <begin position="32"/>
        <end position="740"/>
    </location>
</feature>
<dbReference type="InterPro" id="IPR036942">
    <property type="entry name" value="Beta-barrel_TonB_sf"/>
</dbReference>
<evidence type="ECO:0000313" key="18">
    <source>
        <dbReference type="EMBL" id="REF72212.1"/>
    </source>
</evidence>
<name>A0A3D9XVH6_PARVE</name>
<dbReference type="InterPro" id="IPR037066">
    <property type="entry name" value="Plug_dom_sf"/>
</dbReference>
<evidence type="ECO:0000256" key="12">
    <source>
        <dbReference type="PROSITE-ProRule" id="PRU01360"/>
    </source>
</evidence>
<dbReference type="Pfam" id="PF00593">
    <property type="entry name" value="TonB_dep_Rec_b-barrel"/>
    <property type="match status" value="1"/>
</dbReference>
<evidence type="ECO:0000256" key="9">
    <source>
        <dbReference type="ARBA" id="ARBA00023077"/>
    </source>
</evidence>
<evidence type="ECO:0000259" key="16">
    <source>
        <dbReference type="Pfam" id="PF00593"/>
    </source>
</evidence>
<evidence type="ECO:0000256" key="11">
    <source>
        <dbReference type="ARBA" id="ARBA00023237"/>
    </source>
</evidence>
<protein>
    <submittedName>
        <fullName evidence="18">Iron complex outermembrane receptor protein</fullName>
    </submittedName>
</protein>
<dbReference type="PANTHER" id="PTHR32552">
    <property type="entry name" value="FERRICHROME IRON RECEPTOR-RELATED"/>
    <property type="match status" value="1"/>
</dbReference>
<keyword evidence="4" id="KW-0410">Iron transport</keyword>
<dbReference type="Pfam" id="PF07715">
    <property type="entry name" value="Plug"/>
    <property type="match status" value="1"/>
</dbReference>
<comment type="caution">
    <text evidence="18">The sequence shown here is derived from an EMBL/GenBank/DDBJ whole genome shotgun (WGS) entry which is preliminary data.</text>
</comment>
<evidence type="ECO:0000256" key="15">
    <source>
        <dbReference type="SAM" id="SignalP"/>
    </source>
</evidence>
<keyword evidence="9 14" id="KW-0798">TonB box</keyword>
<gene>
    <name evidence="18" type="ORF">BDD41_0679</name>
</gene>
<reference evidence="18 19" key="1">
    <citation type="submission" date="2018-08" db="EMBL/GenBank/DDBJ databases">
        <title>Genomic Encyclopedia of Archaeal and Bacterial Type Strains, Phase II (KMG-II): from individual species to whole genera.</title>
        <authorList>
            <person name="Goeker M."/>
        </authorList>
    </citation>
    <scope>NUCLEOTIDE SEQUENCE [LARGE SCALE GENOMIC DNA]</scope>
    <source>
        <strain evidence="18 19">DSM 17099</strain>
    </source>
</reference>
<feature type="short sequence motif" description="TonB C-terminal box" evidence="13">
    <location>
        <begin position="723"/>
        <end position="740"/>
    </location>
</feature>
<keyword evidence="5 12" id="KW-0812">Transmembrane</keyword>
<keyword evidence="7" id="KW-0408">Iron</keyword>
<feature type="domain" description="TonB-dependent receptor plug" evidence="17">
    <location>
        <begin position="61"/>
        <end position="170"/>
    </location>
</feature>
<evidence type="ECO:0000259" key="17">
    <source>
        <dbReference type="Pfam" id="PF07715"/>
    </source>
</evidence>
<feature type="signal peptide" evidence="15">
    <location>
        <begin position="1"/>
        <end position="31"/>
    </location>
</feature>
<dbReference type="Gene3D" id="2.40.170.20">
    <property type="entry name" value="TonB-dependent receptor, beta-barrel domain"/>
    <property type="match status" value="1"/>
</dbReference>
<organism evidence="18 19">
    <name type="scientific">Paracoccus versutus</name>
    <name type="common">Thiobacillus versutus</name>
    <dbReference type="NCBI Taxonomy" id="34007"/>
    <lineage>
        <taxon>Bacteria</taxon>
        <taxon>Pseudomonadati</taxon>
        <taxon>Pseudomonadota</taxon>
        <taxon>Alphaproteobacteria</taxon>
        <taxon>Rhodobacterales</taxon>
        <taxon>Paracoccaceae</taxon>
        <taxon>Paracoccus</taxon>
    </lineage>
</organism>
<feature type="domain" description="TonB-dependent receptor-like beta-barrel" evidence="16">
    <location>
        <begin position="287"/>
        <end position="702"/>
    </location>
</feature>
<evidence type="ECO:0000256" key="1">
    <source>
        <dbReference type="ARBA" id="ARBA00004571"/>
    </source>
</evidence>
<keyword evidence="3 12" id="KW-1134">Transmembrane beta strand</keyword>
<evidence type="ECO:0000256" key="13">
    <source>
        <dbReference type="PROSITE-ProRule" id="PRU10144"/>
    </source>
</evidence>
<evidence type="ECO:0000256" key="4">
    <source>
        <dbReference type="ARBA" id="ARBA00022496"/>
    </source>
</evidence>
<keyword evidence="2 12" id="KW-0813">Transport</keyword>
<keyword evidence="10 12" id="KW-0472">Membrane</keyword>
<dbReference type="PANTHER" id="PTHR32552:SF89">
    <property type="entry name" value="CATECHOLATE SIDEROPHORE RECEPTOR FIU"/>
    <property type="match status" value="1"/>
</dbReference>
<dbReference type="EMBL" id="QTUJ01000001">
    <property type="protein sequence ID" value="REF72212.1"/>
    <property type="molecule type" value="Genomic_DNA"/>
</dbReference>